<accession>A0A6J4NMC4</accession>
<organism evidence="2">
    <name type="scientific">uncultured Nocardioidaceae bacterium</name>
    <dbReference type="NCBI Taxonomy" id="253824"/>
    <lineage>
        <taxon>Bacteria</taxon>
        <taxon>Bacillati</taxon>
        <taxon>Actinomycetota</taxon>
        <taxon>Actinomycetes</taxon>
        <taxon>Propionibacteriales</taxon>
        <taxon>Nocardioidaceae</taxon>
        <taxon>environmental samples</taxon>
    </lineage>
</organism>
<feature type="region of interest" description="Disordered" evidence="1">
    <location>
        <begin position="1"/>
        <end position="41"/>
    </location>
</feature>
<sequence>GEHPCLPDRVRGSRERRDQPLRRRRNRPGHPAAPPARGDLVRRRARALL</sequence>
<feature type="non-terminal residue" evidence="2">
    <location>
        <position position="1"/>
    </location>
</feature>
<dbReference type="EMBL" id="CADCUK010000188">
    <property type="protein sequence ID" value="CAA9391971.1"/>
    <property type="molecule type" value="Genomic_DNA"/>
</dbReference>
<evidence type="ECO:0000256" key="1">
    <source>
        <dbReference type="SAM" id="MobiDB-lite"/>
    </source>
</evidence>
<feature type="compositionally biased region" description="Basic and acidic residues" evidence="1">
    <location>
        <begin position="1"/>
        <end position="21"/>
    </location>
</feature>
<proteinExistence type="predicted"/>
<protein>
    <submittedName>
        <fullName evidence="2">Uncharacterized protein</fullName>
    </submittedName>
</protein>
<name>A0A6J4NMC4_9ACTN</name>
<dbReference type="AlphaFoldDB" id="A0A6J4NMC4"/>
<evidence type="ECO:0000313" key="2">
    <source>
        <dbReference type="EMBL" id="CAA9391971.1"/>
    </source>
</evidence>
<feature type="non-terminal residue" evidence="2">
    <location>
        <position position="49"/>
    </location>
</feature>
<gene>
    <name evidence="2" type="ORF">AVDCRST_MAG47-2888</name>
</gene>
<reference evidence="2" key="1">
    <citation type="submission" date="2020-02" db="EMBL/GenBank/DDBJ databases">
        <authorList>
            <person name="Meier V. D."/>
        </authorList>
    </citation>
    <scope>NUCLEOTIDE SEQUENCE</scope>
    <source>
        <strain evidence="2">AVDCRST_MAG47</strain>
    </source>
</reference>